<organism evidence="1 2">
    <name type="scientific">Tanacetum coccineum</name>
    <dbReference type="NCBI Taxonomy" id="301880"/>
    <lineage>
        <taxon>Eukaryota</taxon>
        <taxon>Viridiplantae</taxon>
        <taxon>Streptophyta</taxon>
        <taxon>Embryophyta</taxon>
        <taxon>Tracheophyta</taxon>
        <taxon>Spermatophyta</taxon>
        <taxon>Magnoliopsida</taxon>
        <taxon>eudicotyledons</taxon>
        <taxon>Gunneridae</taxon>
        <taxon>Pentapetalae</taxon>
        <taxon>asterids</taxon>
        <taxon>campanulids</taxon>
        <taxon>Asterales</taxon>
        <taxon>Asteraceae</taxon>
        <taxon>Asteroideae</taxon>
        <taxon>Anthemideae</taxon>
        <taxon>Anthemidinae</taxon>
        <taxon>Tanacetum</taxon>
    </lineage>
</organism>
<proteinExistence type="predicted"/>
<evidence type="ECO:0000313" key="1">
    <source>
        <dbReference type="EMBL" id="GJT35574.1"/>
    </source>
</evidence>
<sequence>MISSKGFKVDTISRDSNPITLLRVTNEEIGHNWCRKSYDYVNVDNWEGVTRELDKIEVVPHIEKASFEVKKYADRSSGGARVEETNSKVRVMELENQVKVLTGRMAILDEIVKMIVPGFATPTTDAKCKYYDI</sequence>
<accession>A0ABQ5DFI6</accession>
<dbReference type="Proteomes" id="UP001151760">
    <property type="component" value="Unassembled WGS sequence"/>
</dbReference>
<protein>
    <submittedName>
        <fullName evidence="1">Uncharacterized protein</fullName>
    </submittedName>
</protein>
<reference evidence="1" key="1">
    <citation type="journal article" date="2022" name="Int. J. Mol. Sci.">
        <title>Draft Genome of Tanacetum Coccineum: Genomic Comparison of Closely Related Tanacetum-Family Plants.</title>
        <authorList>
            <person name="Yamashiro T."/>
            <person name="Shiraishi A."/>
            <person name="Nakayama K."/>
            <person name="Satake H."/>
        </authorList>
    </citation>
    <scope>NUCLEOTIDE SEQUENCE</scope>
</reference>
<name>A0ABQ5DFI6_9ASTR</name>
<comment type="caution">
    <text evidence="1">The sequence shown here is derived from an EMBL/GenBank/DDBJ whole genome shotgun (WGS) entry which is preliminary data.</text>
</comment>
<dbReference type="EMBL" id="BQNB010015061">
    <property type="protein sequence ID" value="GJT35574.1"/>
    <property type="molecule type" value="Genomic_DNA"/>
</dbReference>
<gene>
    <name evidence="1" type="ORF">Tco_0925993</name>
</gene>
<reference evidence="1" key="2">
    <citation type="submission" date="2022-01" db="EMBL/GenBank/DDBJ databases">
        <authorList>
            <person name="Yamashiro T."/>
            <person name="Shiraishi A."/>
            <person name="Satake H."/>
            <person name="Nakayama K."/>
        </authorList>
    </citation>
    <scope>NUCLEOTIDE SEQUENCE</scope>
</reference>
<evidence type="ECO:0000313" key="2">
    <source>
        <dbReference type="Proteomes" id="UP001151760"/>
    </source>
</evidence>
<keyword evidence="2" id="KW-1185">Reference proteome</keyword>